<dbReference type="PANTHER" id="PTHR30008">
    <property type="entry name" value="EXODEOXYRIBONUCLEASE 7 LARGE SUBUNIT"/>
    <property type="match status" value="1"/>
</dbReference>
<comment type="subunit">
    <text evidence="5">Heterooligomer composed of large and small subunits.</text>
</comment>
<dbReference type="EMBL" id="MOXJ01000008">
    <property type="protein sequence ID" value="PDO10875.1"/>
    <property type="molecule type" value="Genomic_DNA"/>
</dbReference>
<evidence type="ECO:0000313" key="10">
    <source>
        <dbReference type="Proteomes" id="UP000243688"/>
    </source>
</evidence>
<feature type="domain" description="Exonuclease VII large subunit C-terminal" evidence="7">
    <location>
        <begin position="130"/>
        <end position="445"/>
    </location>
</feature>
<reference evidence="9 10" key="1">
    <citation type="submission" date="2016-12" db="EMBL/GenBank/DDBJ databases">
        <title>Candidatus Reconcilibacillus cellulovorans genome.</title>
        <authorList>
            <person name="Kolinko S."/>
            <person name="Wu Y.-W."/>
            <person name="Tachea F."/>
            <person name="Denzel E."/>
            <person name="Hiras J."/>
            <person name="Baecker N."/>
            <person name="Chan L.J."/>
            <person name="Eichorst S.A."/>
            <person name="Frey D."/>
            <person name="Adams P.D."/>
            <person name="Pray T."/>
            <person name="Tanjore D."/>
            <person name="Petzold C.J."/>
            <person name="Gladden J.M."/>
            <person name="Simmons B.A."/>
            <person name="Singer S.W."/>
        </authorList>
    </citation>
    <scope>NUCLEOTIDE SEQUENCE [LARGE SCALE GENOMIC DNA]</scope>
    <source>
        <strain evidence="9">JTherm</strain>
    </source>
</reference>
<protein>
    <recommendedName>
        <fullName evidence="5">Exodeoxyribonuclease 7 large subunit</fullName>
        <ecNumber evidence="5">3.1.11.6</ecNumber>
    </recommendedName>
    <alternativeName>
        <fullName evidence="5">Exodeoxyribonuclease VII large subunit</fullName>
        <shortName evidence="5">Exonuclease VII large subunit</shortName>
    </alternativeName>
</protein>
<evidence type="ECO:0000259" key="8">
    <source>
        <dbReference type="Pfam" id="PF13742"/>
    </source>
</evidence>
<comment type="function">
    <text evidence="5">Bidirectionally degrades single-stranded DNA into large acid-insoluble oligonucleotides, which are then degraded further into small acid-soluble oligonucleotides.</text>
</comment>
<dbReference type="AlphaFoldDB" id="A0A2A6E1K8"/>
<dbReference type="EC" id="3.1.11.6" evidence="5"/>
<proteinExistence type="inferred from homology"/>
<dbReference type="GO" id="GO:0005737">
    <property type="term" value="C:cytoplasm"/>
    <property type="evidence" value="ECO:0007669"/>
    <property type="project" value="UniProtKB-SubCell"/>
</dbReference>
<dbReference type="GO" id="GO:0003676">
    <property type="term" value="F:nucleic acid binding"/>
    <property type="evidence" value="ECO:0007669"/>
    <property type="project" value="InterPro"/>
</dbReference>
<keyword evidence="4 5" id="KW-0269">Exonuclease</keyword>
<dbReference type="GO" id="GO:0009318">
    <property type="term" value="C:exodeoxyribonuclease VII complex"/>
    <property type="evidence" value="ECO:0007669"/>
    <property type="project" value="UniProtKB-UniRule"/>
</dbReference>
<dbReference type="InterPro" id="IPR020579">
    <property type="entry name" value="Exonuc_VII_lsu_C"/>
</dbReference>
<comment type="catalytic activity">
    <reaction evidence="5 6">
        <text>Exonucleolytic cleavage in either 5'- to 3'- or 3'- to 5'-direction to yield nucleoside 5'-phosphates.</text>
        <dbReference type="EC" id="3.1.11.6"/>
    </reaction>
</comment>
<evidence type="ECO:0000256" key="1">
    <source>
        <dbReference type="ARBA" id="ARBA00022490"/>
    </source>
</evidence>
<evidence type="ECO:0000256" key="4">
    <source>
        <dbReference type="ARBA" id="ARBA00022839"/>
    </source>
</evidence>
<dbReference type="CDD" id="cd04489">
    <property type="entry name" value="ExoVII_LU_OBF"/>
    <property type="match status" value="1"/>
</dbReference>
<keyword evidence="3 5" id="KW-0378">Hydrolase</keyword>
<dbReference type="PANTHER" id="PTHR30008:SF0">
    <property type="entry name" value="EXODEOXYRIBONUCLEASE 7 LARGE SUBUNIT"/>
    <property type="match status" value="1"/>
</dbReference>
<dbReference type="GO" id="GO:0008855">
    <property type="term" value="F:exodeoxyribonuclease VII activity"/>
    <property type="evidence" value="ECO:0007669"/>
    <property type="project" value="UniProtKB-UniRule"/>
</dbReference>
<dbReference type="InterPro" id="IPR025824">
    <property type="entry name" value="OB-fold_nuc-bd_dom"/>
</dbReference>
<comment type="subcellular location">
    <subcellularLocation>
        <location evidence="5 6">Cytoplasm</location>
    </subcellularLocation>
</comment>
<evidence type="ECO:0000256" key="5">
    <source>
        <dbReference type="HAMAP-Rule" id="MF_00378"/>
    </source>
</evidence>
<evidence type="ECO:0000256" key="2">
    <source>
        <dbReference type="ARBA" id="ARBA00022722"/>
    </source>
</evidence>
<dbReference type="HAMAP" id="MF_00378">
    <property type="entry name" value="Exonuc_7_L"/>
    <property type="match status" value="1"/>
</dbReference>
<evidence type="ECO:0000256" key="3">
    <source>
        <dbReference type="ARBA" id="ARBA00022801"/>
    </source>
</evidence>
<dbReference type="Pfam" id="PF13742">
    <property type="entry name" value="tRNA_anti_2"/>
    <property type="match status" value="1"/>
</dbReference>
<dbReference type="Proteomes" id="UP000243688">
    <property type="component" value="Unassembled WGS sequence"/>
</dbReference>
<comment type="caution">
    <text evidence="9">The sequence shown here is derived from an EMBL/GenBank/DDBJ whole genome shotgun (WGS) entry which is preliminary data.</text>
</comment>
<accession>A0A2A6E1K8</accession>
<sequence>MNAAGRQPTAVWTVRELTRYLRLKLENDPRLSDVWVRGEISNFKHHPSGHMYFTLKDEESLIRSVMFAHFNRKLPFMPRDGMRVLVRGQVTVYDRDGQYQLYAREMQPDGIGSLFLAFEQLKRKLAAEGLFDERLKRPIPRFPRTVGVITSPAGAAVRDILTTLSRRFPGVRVIVYAVPVQGEQAAPAIVRAIETMNRLAEADVLIVGRGGGSLEELWAFNEEIVARSIRASAIPVISAVGHETDVTIADFAADLRAATPTAAAELAVPHHLELRQYLAQLDRRMKQGLWAKLRSERERLNRAVGSPVFREPQRLLRSASERLDRVRERLAFRMSDRLMRARHRERSAFQRLAAHRPSVLVRLGRRRQAELSARLLRAIDAFVRQRRALWASAVRQLDALSPLKVMSRGYGLVYDENETEIIRSVRSVQPGDLVRVRLSDGRLGCHVWWVEEERNEQRNGNGPSAVGSV</sequence>
<feature type="domain" description="OB-fold nucleic acid binding" evidence="8">
    <location>
        <begin position="12"/>
        <end position="107"/>
    </location>
</feature>
<dbReference type="NCBIfam" id="TIGR00237">
    <property type="entry name" value="xseA"/>
    <property type="match status" value="1"/>
</dbReference>
<comment type="similarity">
    <text evidence="5 6">Belongs to the XseA family.</text>
</comment>
<keyword evidence="2 5" id="KW-0540">Nuclease</keyword>
<evidence type="ECO:0000259" key="7">
    <source>
        <dbReference type="Pfam" id="PF02601"/>
    </source>
</evidence>
<evidence type="ECO:0000313" key="9">
    <source>
        <dbReference type="EMBL" id="PDO10875.1"/>
    </source>
</evidence>
<dbReference type="Pfam" id="PF02601">
    <property type="entry name" value="Exonuc_VII_L"/>
    <property type="match status" value="1"/>
</dbReference>
<organism evidence="9 10">
    <name type="scientific">Candidatus Reconcilbacillus cellulovorans</name>
    <dbReference type="NCBI Taxonomy" id="1906605"/>
    <lineage>
        <taxon>Bacteria</taxon>
        <taxon>Bacillati</taxon>
        <taxon>Bacillota</taxon>
        <taxon>Bacilli</taxon>
        <taxon>Bacillales</taxon>
        <taxon>Paenibacillaceae</taxon>
        <taxon>Candidatus Reconcilbacillus</taxon>
    </lineage>
</organism>
<name>A0A2A6E1K8_9BACL</name>
<evidence type="ECO:0000256" key="6">
    <source>
        <dbReference type="RuleBase" id="RU004355"/>
    </source>
</evidence>
<dbReference type="InterPro" id="IPR003753">
    <property type="entry name" value="Exonuc_VII_L"/>
</dbReference>
<dbReference type="GO" id="GO:0006308">
    <property type="term" value="P:DNA catabolic process"/>
    <property type="evidence" value="ECO:0007669"/>
    <property type="project" value="UniProtKB-UniRule"/>
</dbReference>
<gene>
    <name evidence="5" type="primary">xseA</name>
    <name evidence="9" type="ORF">BLM47_05060</name>
</gene>
<keyword evidence="1 5" id="KW-0963">Cytoplasm</keyword>